<keyword evidence="4" id="KW-1185">Reference proteome</keyword>
<proteinExistence type="predicted"/>
<evidence type="ECO:0000256" key="1">
    <source>
        <dbReference type="ARBA" id="ARBA00022574"/>
    </source>
</evidence>
<feature type="compositionally biased region" description="Low complexity" evidence="2">
    <location>
        <begin position="532"/>
        <end position="542"/>
    </location>
</feature>
<dbReference type="Proteomes" id="UP000316759">
    <property type="component" value="Unassembled WGS sequence"/>
</dbReference>
<dbReference type="OrthoDB" id="10018316at2759"/>
<feature type="compositionally biased region" description="Polar residues" evidence="2">
    <location>
        <begin position="519"/>
        <end position="531"/>
    </location>
</feature>
<dbReference type="PANTHER" id="PTHR46108">
    <property type="entry name" value="BLUE CHEESE"/>
    <property type="match status" value="1"/>
</dbReference>
<feature type="compositionally biased region" description="Polar residues" evidence="2">
    <location>
        <begin position="721"/>
        <end position="751"/>
    </location>
</feature>
<accession>A0A504YT51</accession>
<protein>
    <submittedName>
        <fullName evidence="3">WD repeat and FYVE domain-containing protein 3</fullName>
    </submittedName>
</protein>
<name>A0A504YT51_FASGI</name>
<gene>
    <name evidence="3" type="ORF">FGIG_06802</name>
</gene>
<evidence type="ECO:0000313" key="4">
    <source>
        <dbReference type="Proteomes" id="UP000316759"/>
    </source>
</evidence>
<dbReference type="EMBL" id="SUNJ01004423">
    <property type="protein sequence ID" value="TPP64443.1"/>
    <property type="molecule type" value="Genomic_DNA"/>
</dbReference>
<evidence type="ECO:0000313" key="3">
    <source>
        <dbReference type="EMBL" id="TPP64443.1"/>
    </source>
</evidence>
<sequence>MNFVRRRPGNPNEREVPAGVSPECTHLGRLFNQYKQIQDHAEQEQMFYELLPLFHGVLSDCQPTEFIEKFPDVHTFCSRASQILVREVKLRAAKQTSAPLNIPVFFTPVLQLLQRMCLNPIAAEELVRSDTLCHLFSASTDWCPVHNVVWRSTTASVLSTVAQNGLTQSVIKYIHESKCTMECLKNISQGRLVPLEVLDSFVALLHVLRESFTFSHILLDDFRTNNGYLITTEFILKLEQNSGTVETKQAIQTLVSLVGRLVVCGAVELRPKPSAGEQIHVIPGFRVPMPRTGAKKSVRNIHAFDVLQSVFLSASSTELLTVVLDTIRGIYLQDLSNYFILEQQNTLVVFAKKIFHKPAEVQVAFFNLLEVLVNKLHYVPMKEISSIVVLLKTCSVAGSVANADLCVRLGAAECLINRILSSRIAVAMRSELRRSALLILEELILTNGGEDLMPALLSKMHTTSVALKVEILRSFCRVLRESHRCRIIFRKVNGFVYVIQELIYLEGCLNPSRMKAYVNSKQDASSGGNPKQSQQQQQISSHSPRHDSAPVTRSQFLASLTYKQSFQLIRTIFTTLGIAMKFEPANAHYFSTEIQYSNLTGAVTGLGSFEKNAISESDLANATPKDSINENPLTSSPVNSQFCALFRDARFAESLLFHVADNGKSVVAIPDRINFRIPGSPTNDHPPESRLLSRRLVECCVLARYLYDLAIDGFDRHSLHTTNTDRSSPSSPSDLVPYSVNSNHQSDTESSLGPAVCPSIVHPDAIISMLHLIAMLDRDCLEKNGFGAAADFTADSSSIQSDGEHTQLQVRGCV</sequence>
<reference evidence="3 4" key="1">
    <citation type="submission" date="2019-04" db="EMBL/GenBank/DDBJ databases">
        <title>Annotation for the trematode Fasciola gigantica.</title>
        <authorList>
            <person name="Choi Y.-J."/>
        </authorList>
    </citation>
    <scope>NUCLEOTIDE SEQUENCE [LARGE SCALE GENOMIC DNA]</scope>
    <source>
        <strain evidence="3">Uganda_cow_1</strain>
    </source>
</reference>
<dbReference type="PANTHER" id="PTHR46108:SF4">
    <property type="entry name" value="BLUE CHEESE"/>
    <property type="match status" value="1"/>
</dbReference>
<dbReference type="InterPro" id="IPR051944">
    <property type="entry name" value="BEACH_domain_protein"/>
</dbReference>
<feature type="region of interest" description="Disordered" evidence="2">
    <location>
        <begin position="519"/>
        <end position="549"/>
    </location>
</feature>
<comment type="caution">
    <text evidence="3">The sequence shown here is derived from an EMBL/GenBank/DDBJ whole genome shotgun (WGS) entry which is preliminary data.</text>
</comment>
<feature type="region of interest" description="Disordered" evidence="2">
    <location>
        <begin position="721"/>
        <end position="753"/>
    </location>
</feature>
<keyword evidence="1" id="KW-0853">WD repeat</keyword>
<organism evidence="3 4">
    <name type="scientific">Fasciola gigantica</name>
    <name type="common">Giant liver fluke</name>
    <dbReference type="NCBI Taxonomy" id="46835"/>
    <lineage>
        <taxon>Eukaryota</taxon>
        <taxon>Metazoa</taxon>
        <taxon>Spiralia</taxon>
        <taxon>Lophotrochozoa</taxon>
        <taxon>Platyhelminthes</taxon>
        <taxon>Trematoda</taxon>
        <taxon>Digenea</taxon>
        <taxon>Plagiorchiida</taxon>
        <taxon>Echinostomata</taxon>
        <taxon>Echinostomatoidea</taxon>
        <taxon>Fasciolidae</taxon>
        <taxon>Fasciola</taxon>
    </lineage>
</organism>
<evidence type="ECO:0000256" key="2">
    <source>
        <dbReference type="SAM" id="MobiDB-lite"/>
    </source>
</evidence>
<dbReference type="AlphaFoldDB" id="A0A504YT51"/>
<dbReference type="STRING" id="46835.A0A504YT51"/>